<proteinExistence type="predicted"/>
<dbReference type="EMBL" id="JAABOA010000848">
    <property type="protein sequence ID" value="KAF9582995.1"/>
    <property type="molecule type" value="Genomic_DNA"/>
</dbReference>
<feature type="region of interest" description="Disordered" evidence="1">
    <location>
        <begin position="1"/>
        <end position="29"/>
    </location>
</feature>
<feature type="compositionally biased region" description="Basic and acidic residues" evidence="1">
    <location>
        <begin position="62"/>
        <end position="74"/>
    </location>
</feature>
<organism evidence="3 4">
    <name type="scientific">Lunasporangiospora selenospora</name>
    <dbReference type="NCBI Taxonomy" id="979761"/>
    <lineage>
        <taxon>Eukaryota</taxon>
        <taxon>Fungi</taxon>
        <taxon>Fungi incertae sedis</taxon>
        <taxon>Mucoromycota</taxon>
        <taxon>Mortierellomycotina</taxon>
        <taxon>Mortierellomycetes</taxon>
        <taxon>Mortierellales</taxon>
        <taxon>Mortierellaceae</taxon>
        <taxon>Lunasporangiospora</taxon>
    </lineage>
</organism>
<feature type="region of interest" description="Disordered" evidence="1">
    <location>
        <begin position="62"/>
        <end position="82"/>
    </location>
</feature>
<name>A0A9P6FYH6_9FUNG</name>
<dbReference type="Proteomes" id="UP000780801">
    <property type="component" value="Unassembled WGS sequence"/>
</dbReference>
<dbReference type="Gene3D" id="3.40.1190.20">
    <property type="match status" value="1"/>
</dbReference>
<evidence type="ECO:0000259" key="2">
    <source>
        <dbReference type="Pfam" id="PF00294"/>
    </source>
</evidence>
<sequence length="357" mass="39427">MHKMFRLHSKNPSASSSTTSFSAGSSSGGGGMSYSGPKYGIFLVGATYLDTILHVADFPTEDSKQRAERVEQRRGGNAANTAEVLAQDPRARVWYMSSLPSASASRPLLSDLEECNVKTDACVYHSSQNAPPQAYIISAGRTGTRTIVSHSTLPDLTLNEFIKKFDAACMRLTSDIDQISCPFRWIHFEGRGEDVYKMIDYVESVYLRHGWRQKLTISVEFEKGDRPGIANLLMRADVCFFSRLYVETLQFDRPEDFLASVGSFCKPKATLFCCWGTHGAVGLHLETQTRLSASTGRLDMVVDSVGMGDTFIAGIILALGIRGYDIGRGLRFACELASQKCMQSGFKRLLRSMPQDD</sequence>
<evidence type="ECO:0000313" key="3">
    <source>
        <dbReference type="EMBL" id="KAF9582995.1"/>
    </source>
</evidence>
<feature type="compositionally biased region" description="Low complexity" evidence="1">
    <location>
        <begin position="10"/>
        <end position="25"/>
    </location>
</feature>
<dbReference type="PANTHER" id="PTHR42774:SF3">
    <property type="entry name" value="KETOHEXOKINASE"/>
    <property type="match status" value="1"/>
</dbReference>
<evidence type="ECO:0000256" key="1">
    <source>
        <dbReference type="SAM" id="MobiDB-lite"/>
    </source>
</evidence>
<dbReference type="AlphaFoldDB" id="A0A9P6FYH6"/>
<evidence type="ECO:0000313" key="4">
    <source>
        <dbReference type="Proteomes" id="UP000780801"/>
    </source>
</evidence>
<dbReference type="InterPro" id="IPR029056">
    <property type="entry name" value="Ribokinase-like"/>
</dbReference>
<dbReference type="OrthoDB" id="204058at2759"/>
<dbReference type="InterPro" id="IPR011611">
    <property type="entry name" value="PfkB_dom"/>
</dbReference>
<gene>
    <name evidence="3" type="ORF">BGW38_010456</name>
</gene>
<comment type="caution">
    <text evidence="3">The sequence shown here is derived from an EMBL/GenBank/DDBJ whole genome shotgun (WGS) entry which is preliminary data.</text>
</comment>
<accession>A0A9P6FYH6</accession>
<dbReference type="PANTHER" id="PTHR42774">
    <property type="entry name" value="PHOSPHOTRANSFERASE SYSTEM TRANSPORT PROTEIN"/>
    <property type="match status" value="1"/>
</dbReference>
<dbReference type="InterPro" id="IPR052562">
    <property type="entry name" value="Ketohexokinase-related"/>
</dbReference>
<feature type="domain" description="Carbohydrate kinase PfkB" evidence="2">
    <location>
        <begin position="42"/>
        <end position="151"/>
    </location>
</feature>
<keyword evidence="4" id="KW-1185">Reference proteome</keyword>
<dbReference type="Pfam" id="PF00294">
    <property type="entry name" value="PfkB"/>
    <property type="match status" value="1"/>
</dbReference>
<reference evidence="3" key="1">
    <citation type="journal article" date="2020" name="Fungal Divers.">
        <title>Resolving the Mortierellaceae phylogeny through synthesis of multi-gene phylogenetics and phylogenomics.</title>
        <authorList>
            <person name="Vandepol N."/>
            <person name="Liber J."/>
            <person name="Desiro A."/>
            <person name="Na H."/>
            <person name="Kennedy M."/>
            <person name="Barry K."/>
            <person name="Grigoriev I.V."/>
            <person name="Miller A.N."/>
            <person name="O'Donnell K."/>
            <person name="Stajich J.E."/>
            <person name="Bonito G."/>
        </authorList>
    </citation>
    <scope>NUCLEOTIDE SEQUENCE</scope>
    <source>
        <strain evidence="3">KOD1015</strain>
    </source>
</reference>
<protein>
    <recommendedName>
        <fullName evidence="2">Carbohydrate kinase PfkB domain-containing protein</fullName>
    </recommendedName>
</protein>
<dbReference type="SUPFAM" id="SSF53613">
    <property type="entry name" value="Ribokinase-like"/>
    <property type="match status" value="1"/>
</dbReference>